<evidence type="ECO:0000313" key="4">
    <source>
        <dbReference type="EMBL" id="MDN3568964.1"/>
    </source>
</evidence>
<name>A0ABT8AHW1_9PROT</name>
<protein>
    <submittedName>
        <fullName evidence="4">Glycine zipper domain-containing protein</fullName>
    </submittedName>
</protein>
<evidence type="ECO:0000256" key="2">
    <source>
        <dbReference type="SAM" id="SignalP"/>
    </source>
</evidence>
<proteinExistence type="predicted"/>
<feature type="region of interest" description="Disordered" evidence="1">
    <location>
        <begin position="68"/>
        <end position="93"/>
    </location>
</feature>
<feature type="compositionally biased region" description="Basic and acidic residues" evidence="1">
    <location>
        <begin position="69"/>
        <end position="79"/>
    </location>
</feature>
<evidence type="ECO:0000259" key="3">
    <source>
        <dbReference type="Pfam" id="PF13441"/>
    </source>
</evidence>
<feature type="domain" description="YMGG-like Gly-zipper" evidence="3">
    <location>
        <begin position="28"/>
        <end position="69"/>
    </location>
</feature>
<dbReference type="InterPro" id="IPR027367">
    <property type="entry name" value="Gly-zipper_YMGG"/>
</dbReference>
<reference evidence="5" key="1">
    <citation type="journal article" date="2019" name="Int. J. Syst. Evol. Microbiol.">
        <title>The Global Catalogue of Microorganisms (GCM) 10K type strain sequencing project: providing services to taxonomists for standard genome sequencing and annotation.</title>
        <authorList>
            <consortium name="The Broad Institute Genomics Platform"/>
            <consortium name="The Broad Institute Genome Sequencing Center for Infectious Disease"/>
            <person name="Wu L."/>
            <person name="Ma J."/>
        </authorList>
    </citation>
    <scope>NUCLEOTIDE SEQUENCE [LARGE SCALE GENOMIC DNA]</scope>
    <source>
        <strain evidence="5">CECT 7131</strain>
    </source>
</reference>
<evidence type="ECO:0000256" key="1">
    <source>
        <dbReference type="SAM" id="MobiDB-lite"/>
    </source>
</evidence>
<dbReference type="EMBL" id="JAUFPN010000313">
    <property type="protein sequence ID" value="MDN3568964.1"/>
    <property type="molecule type" value="Genomic_DNA"/>
</dbReference>
<accession>A0ABT8AHW1</accession>
<keyword evidence="2" id="KW-0732">Signal</keyword>
<sequence>MTQRLLNAGLLAVCLALPACADLDPTTQRTMTGAAGGAAGGALIGALAGNAGLGAAIGAGVGGAGGFAWDRHQQSRERSFQQGVTAGRASTPR</sequence>
<dbReference type="Pfam" id="PF13441">
    <property type="entry name" value="Gly-zipper_YMGG"/>
    <property type="match status" value="1"/>
</dbReference>
<comment type="caution">
    <text evidence="4">The sequence shown here is derived from an EMBL/GenBank/DDBJ whole genome shotgun (WGS) entry which is preliminary data.</text>
</comment>
<dbReference type="RefSeq" id="WP_290321085.1">
    <property type="nucleotide sequence ID" value="NZ_JAUFPN010000313.1"/>
</dbReference>
<dbReference type="Proteomes" id="UP001529369">
    <property type="component" value="Unassembled WGS sequence"/>
</dbReference>
<organism evidence="4 5">
    <name type="scientific">Paeniroseomonas aquatica</name>
    <dbReference type="NCBI Taxonomy" id="373043"/>
    <lineage>
        <taxon>Bacteria</taxon>
        <taxon>Pseudomonadati</taxon>
        <taxon>Pseudomonadota</taxon>
        <taxon>Alphaproteobacteria</taxon>
        <taxon>Acetobacterales</taxon>
        <taxon>Acetobacteraceae</taxon>
        <taxon>Paeniroseomonas</taxon>
    </lineage>
</organism>
<evidence type="ECO:0000313" key="5">
    <source>
        <dbReference type="Proteomes" id="UP001529369"/>
    </source>
</evidence>
<gene>
    <name evidence="4" type="ORF">QWZ14_31690</name>
</gene>
<feature type="chain" id="PRO_5046981480" evidence="2">
    <location>
        <begin position="22"/>
        <end position="93"/>
    </location>
</feature>
<keyword evidence="5" id="KW-1185">Reference proteome</keyword>
<feature type="signal peptide" evidence="2">
    <location>
        <begin position="1"/>
        <end position="21"/>
    </location>
</feature>